<comment type="catalytic activity">
    <reaction evidence="18">
        <text>(3S)-3-hydroxybutanoyl-CoA + NAD(+) = acetoacetyl-CoA + NADH + H(+)</text>
        <dbReference type="Rhea" id="RHEA:30799"/>
        <dbReference type="ChEBI" id="CHEBI:15378"/>
        <dbReference type="ChEBI" id="CHEBI:57286"/>
        <dbReference type="ChEBI" id="CHEBI:57316"/>
        <dbReference type="ChEBI" id="CHEBI:57540"/>
        <dbReference type="ChEBI" id="CHEBI:57945"/>
    </reaction>
</comment>
<feature type="binding site" evidence="25">
    <location>
        <position position="66"/>
    </location>
    <ligand>
        <name>CoA</name>
        <dbReference type="ChEBI" id="CHEBI:57287"/>
    </ligand>
</feature>
<feature type="domain" description="3-hydroxyacyl-CoA dehydrogenase NAD binding" evidence="27">
    <location>
        <begin position="22"/>
        <end position="207"/>
    </location>
</feature>
<evidence type="ECO:0000313" key="28">
    <source>
        <dbReference type="EMBL" id="KRT79701.1"/>
    </source>
</evidence>
<comment type="caution">
    <text evidence="28">The sequence shown here is derived from an EMBL/GenBank/DDBJ whole genome shotgun (WGS) entry which is preliminary data.</text>
</comment>
<dbReference type="PROSITE" id="PS00067">
    <property type="entry name" value="3HCDH"/>
    <property type="match status" value="1"/>
</dbReference>
<keyword evidence="11" id="KW-0520">NAD</keyword>
<dbReference type="Gene3D" id="3.40.50.720">
    <property type="entry name" value="NAD(P)-binding Rossmann-like Domain"/>
    <property type="match status" value="1"/>
</dbReference>
<sequence length="309" mass="33844">KMSFSVIKRSFSTTMAKNAIKNVTVIGGGLMGSGIAQVTAQAGQNVTLVEVNGEILKKTEASISISLARVAKKLYKDKPSEGEKFVNETRGRIRGTTDPVEAVKQADLVVEAIIENMDIKHKLFKQLDAAAPPNTLFASNTSSLSITEIASVTNRKDKFGGLHFFNPVPVMKLLEVIRTPDTSDETYQAFMEWGKSVGKVCITCKDTPGFVVNRLLVPYMAEAVRMYERGDATAKDIDIAMKLGAGYPMGPFELADYVGLDTTSFILKGWCEKMPENPLFKPLESMNKLVAEGKCGVKSGEGYYKYQKK</sequence>
<dbReference type="InterPro" id="IPR008927">
    <property type="entry name" value="6-PGluconate_DH-like_C_sf"/>
</dbReference>
<evidence type="ECO:0000256" key="17">
    <source>
        <dbReference type="ARBA" id="ARBA00052282"/>
    </source>
</evidence>
<evidence type="ECO:0000256" key="20">
    <source>
        <dbReference type="ARBA" id="ARBA00065273"/>
    </source>
</evidence>
<evidence type="ECO:0000256" key="23">
    <source>
        <dbReference type="ARBA" id="ARBA00079904"/>
    </source>
</evidence>
<evidence type="ECO:0000256" key="8">
    <source>
        <dbReference type="ARBA" id="ARBA00022946"/>
    </source>
</evidence>
<proteinExistence type="inferred from homology"/>
<evidence type="ECO:0000256" key="22">
    <source>
        <dbReference type="ARBA" id="ARBA00077615"/>
    </source>
</evidence>
<dbReference type="GO" id="GO:0007283">
    <property type="term" value="P:spermatogenesis"/>
    <property type="evidence" value="ECO:0007669"/>
    <property type="project" value="UniProtKB-KW"/>
</dbReference>
<comment type="similarity">
    <text evidence="3">Belongs to the 3-hydroxyacyl-CoA dehydrogenase family.</text>
</comment>
<dbReference type="FunFam" id="3.40.50.720:FF:000258">
    <property type="entry name" value="Hydroxyacyl-coenzyme A dehydrogenase, mitochondrial"/>
    <property type="match status" value="1"/>
</dbReference>
<evidence type="ECO:0000256" key="3">
    <source>
        <dbReference type="ARBA" id="ARBA00009463"/>
    </source>
</evidence>
<dbReference type="GO" id="GO:0006635">
    <property type="term" value="P:fatty acid beta-oxidation"/>
    <property type="evidence" value="ECO:0007669"/>
    <property type="project" value="TreeGrafter"/>
</dbReference>
<evidence type="ECO:0000256" key="24">
    <source>
        <dbReference type="PIRSR" id="PIRSR000105-1"/>
    </source>
</evidence>
<dbReference type="PANTHER" id="PTHR43561">
    <property type="match status" value="1"/>
</dbReference>
<evidence type="ECO:0000256" key="6">
    <source>
        <dbReference type="ARBA" id="ARBA00022832"/>
    </source>
</evidence>
<dbReference type="InterPro" id="IPR006108">
    <property type="entry name" value="3HC_DH_C"/>
</dbReference>
<evidence type="ECO:0000256" key="25">
    <source>
        <dbReference type="PIRSR" id="PIRSR000105-3"/>
    </source>
</evidence>
<dbReference type="Pfam" id="PF02737">
    <property type="entry name" value="3HCDH_N"/>
    <property type="match status" value="1"/>
</dbReference>
<feature type="binding site" evidence="25">
    <location>
        <position position="73"/>
    </location>
    <ligand>
        <name>CoA</name>
        <dbReference type="ChEBI" id="CHEBI:57287"/>
    </ligand>
</feature>
<comment type="pathway">
    <text evidence="2">Lipid metabolism; fatty acid beta-oxidation.</text>
</comment>
<dbReference type="GO" id="GO:0030154">
    <property type="term" value="P:cell differentiation"/>
    <property type="evidence" value="ECO:0007669"/>
    <property type="project" value="UniProtKB-KW"/>
</dbReference>
<comment type="catalytic activity">
    <reaction evidence="16">
        <text>(3S)-hydroxydecanoyl-CoA + NAD(+) = 3-oxodecanoyl-CoA + NADH + H(+)</text>
        <dbReference type="Rhea" id="RHEA:31187"/>
        <dbReference type="ChEBI" id="CHEBI:15378"/>
        <dbReference type="ChEBI" id="CHEBI:57540"/>
        <dbReference type="ChEBI" id="CHEBI:57945"/>
        <dbReference type="ChEBI" id="CHEBI:62548"/>
        <dbReference type="ChEBI" id="CHEBI:62616"/>
    </reaction>
</comment>
<keyword evidence="12" id="KW-0443">Lipid metabolism</keyword>
<name>A0A0T6AXY5_9SCAR</name>
<evidence type="ECO:0000256" key="11">
    <source>
        <dbReference type="ARBA" id="ARBA00023027"/>
    </source>
</evidence>
<dbReference type="InterPro" id="IPR013328">
    <property type="entry name" value="6PGD_dom2"/>
</dbReference>
<keyword evidence="7" id="KW-0744">Spermatogenesis</keyword>
<keyword evidence="8" id="KW-0809">Transit peptide</keyword>
<feature type="domain" description="3-hydroxyacyl-CoA dehydrogenase C-terminal" evidence="26">
    <location>
        <begin position="209"/>
        <end position="306"/>
    </location>
</feature>
<dbReference type="Gene3D" id="1.10.1040.10">
    <property type="entry name" value="N-(1-d-carboxylethyl)-l-norvaline Dehydrogenase, domain 2"/>
    <property type="match status" value="1"/>
</dbReference>
<dbReference type="InterPro" id="IPR006176">
    <property type="entry name" value="3-OHacyl-CoA_DH_NAD-bd"/>
</dbReference>
<comment type="catalytic activity">
    <reaction evidence="15">
        <text>a (3S)-3-hydroxyacyl-CoA + NAD(+) = a 3-oxoacyl-CoA + NADH + H(+)</text>
        <dbReference type="Rhea" id="RHEA:22432"/>
        <dbReference type="ChEBI" id="CHEBI:15378"/>
        <dbReference type="ChEBI" id="CHEBI:57318"/>
        <dbReference type="ChEBI" id="CHEBI:57540"/>
        <dbReference type="ChEBI" id="CHEBI:57945"/>
        <dbReference type="ChEBI" id="CHEBI:90726"/>
        <dbReference type="EC" id="1.1.1.35"/>
    </reaction>
</comment>
<keyword evidence="5" id="KW-0221">Differentiation</keyword>
<keyword evidence="13" id="KW-0496">Mitochondrion</keyword>
<comment type="subunit">
    <text evidence="20">Homodimer. Interacts with GLUD1; this interaction inhibits the activation of glutamate dehydrogenase 1 (GLUD1).</text>
</comment>
<dbReference type="GO" id="GO:0003857">
    <property type="term" value="F:(3S)-3-hydroxyacyl-CoA dehydrogenase (NAD+) activity"/>
    <property type="evidence" value="ECO:0007669"/>
    <property type="project" value="UniProtKB-EC"/>
</dbReference>
<dbReference type="AlphaFoldDB" id="A0A0T6AXY5"/>
<gene>
    <name evidence="28" type="ORF">AMK59_7546</name>
</gene>
<keyword evidence="29" id="KW-1185">Reference proteome</keyword>
<evidence type="ECO:0000313" key="29">
    <source>
        <dbReference type="Proteomes" id="UP000051574"/>
    </source>
</evidence>
<evidence type="ECO:0000256" key="15">
    <source>
        <dbReference type="ARBA" id="ARBA00049556"/>
    </source>
</evidence>
<evidence type="ECO:0000256" key="9">
    <source>
        <dbReference type="ARBA" id="ARBA00022990"/>
    </source>
</evidence>
<comment type="function">
    <text evidence="19">Mitochondrial fatty acid beta-oxidation enzyme that catalyzes the third step of the beta-oxidation cycle for medium and short-chain 3-hydroxy fatty acyl-CoAs (C4 to C10). Plays a role in the control of insulin secretion by inhibiting the activation of glutamate dehydrogenase 1 (GLUD1), an enzyme that has an important role in regulating amino acid-induced insulin secretion. Plays a role in the maintenance of normal spermatogenesis through the reduction of fatty acid accumulation in the testes.</text>
</comment>
<dbReference type="GO" id="GO:0070403">
    <property type="term" value="F:NAD+ binding"/>
    <property type="evidence" value="ECO:0007669"/>
    <property type="project" value="InterPro"/>
</dbReference>
<evidence type="ECO:0000256" key="7">
    <source>
        <dbReference type="ARBA" id="ARBA00022871"/>
    </source>
</evidence>
<dbReference type="InterPro" id="IPR052242">
    <property type="entry name" value="Mito_3-hydroxyacyl-CoA_DH"/>
</dbReference>
<dbReference type="PIRSF" id="PIRSF000105">
    <property type="entry name" value="HCDH"/>
    <property type="match status" value="1"/>
</dbReference>
<comment type="subcellular location">
    <subcellularLocation>
        <location evidence="1">Mitochondrion matrix</location>
    </subcellularLocation>
</comment>
<keyword evidence="6" id="KW-0276">Fatty acid metabolism</keyword>
<dbReference type="OrthoDB" id="5958943at2759"/>
<dbReference type="GO" id="GO:0005759">
    <property type="term" value="C:mitochondrial matrix"/>
    <property type="evidence" value="ECO:0007669"/>
    <property type="project" value="UniProtKB-SubCell"/>
</dbReference>
<dbReference type="Pfam" id="PF00725">
    <property type="entry name" value="3HCDH"/>
    <property type="match status" value="1"/>
</dbReference>
<dbReference type="SUPFAM" id="SSF51735">
    <property type="entry name" value="NAD(P)-binding Rossmann-fold domains"/>
    <property type="match status" value="1"/>
</dbReference>
<evidence type="ECO:0000259" key="27">
    <source>
        <dbReference type="Pfam" id="PF02737"/>
    </source>
</evidence>
<evidence type="ECO:0000256" key="19">
    <source>
        <dbReference type="ARBA" id="ARBA00059837"/>
    </source>
</evidence>
<dbReference type="Proteomes" id="UP000051574">
    <property type="component" value="Unassembled WGS sequence"/>
</dbReference>
<evidence type="ECO:0000256" key="12">
    <source>
        <dbReference type="ARBA" id="ARBA00023098"/>
    </source>
</evidence>
<evidence type="ECO:0000256" key="10">
    <source>
        <dbReference type="ARBA" id="ARBA00023002"/>
    </source>
</evidence>
<dbReference type="EMBL" id="LJIG01022602">
    <property type="protein sequence ID" value="KRT79701.1"/>
    <property type="molecule type" value="Genomic_DNA"/>
</dbReference>
<feature type="site" description="Important for catalytic activity" evidence="24">
    <location>
        <position position="163"/>
    </location>
</feature>
<organism evidence="28 29">
    <name type="scientific">Oryctes borbonicus</name>
    <dbReference type="NCBI Taxonomy" id="1629725"/>
    <lineage>
        <taxon>Eukaryota</taxon>
        <taxon>Metazoa</taxon>
        <taxon>Ecdysozoa</taxon>
        <taxon>Arthropoda</taxon>
        <taxon>Hexapoda</taxon>
        <taxon>Insecta</taxon>
        <taxon>Pterygota</taxon>
        <taxon>Neoptera</taxon>
        <taxon>Endopterygota</taxon>
        <taxon>Coleoptera</taxon>
        <taxon>Polyphaga</taxon>
        <taxon>Scarabaeiformia</taxon>
        <taxon>Scarabaeidae</taxon>
        <taxon>Dynastinae</taxon>
        <taxon>Oryctes</taxon>
    </lineage>
</organism>
<dbReference type="InterPro" id="IPR022694">
    <property type="entry name" value="3-OHacyl-CoA_DH"/>
</dbReference>
<evidence type="ECO:0000256" key="1">
    <source>
        <dbReference type="ARBA" id="ARBA00004305"/>
    </source>
</evidence>
<feature type="binding site" evidence="25">
    <location>
        <position position="142"/>
    </location>
    <ligand>
        <name>CoA</name>
        <dbReference type="ChEBI" id="CHEBI:57287"/>
    </ligand>
</feature>
<evidence type="ECO:0000256" key="4">
    <source>
        <dbReference type="ARBA" id="ARBA00013000"/>
    </source>
</evidence>
<reference evidence="28 29" key="1">
    <citation type="submission" date="2015-09" db="EMBL/GenBank/DDBJ databases">
        <title>Draft genome of the scarab beetle Oryctes borbonicus.</title>
        <authorList>
            <person name="Meyer J.M."/>
            <person name="Markov G.V."/>
            <person name="Baskaran P."/>
            <person name="Herrmann M."/>
            <person name="Sommer R.J."/>
            <person name="Roedelsperger C."/>
        </authorList>
    </citation>
    <scope>NUCLEOTIDE SEQUENCE [LARGE SCALE GENOMIC DNA]</scope>
    <source>
        <strain evidence="28">OB123</strain>
        <tissue evidence="28">Whole animal</tissue>
    </source>
</reference>
<evidence type="ECO:0000256" key="2">
    <source>
        <dbReference type="ARBA" id="ARBA00005005"/>
    </source>
</evidence>
<dbReference type="SUPFAM" id="SSF48179">
    <property type="entry name" value="6-phosphogluconate dehydrogenase C-terminal domain-like"/>
    <property type="match status" value="1"/>
</dbReference>
<evidence type="ECO:0000256" key="21">
    <source>
        <dbReference type="ARBA" id="ARBA00071676"/>
    </source>
</evidence>
<dbReference type="InterPro" id="IPR006180">
    <property type="entry name" value="3-OHacyl-CoA_DH_CS"/>
</dbReference>
<feature type="non-terminal residue" evidence="28">
    <location>
        <position position="1"/>
    </location>
</feature>
<keyword evidence="14" id="KW-0379">Hydroxylation</keyword>
<dbReference type="PANTHER" id="PTHR43561:SF3">
    <property type="entry name" value="HYDROXYACYL-COENZYME A DEHYDROGENASE, MITOCHONDRIAL"/>
    <property type="match status" value="1"/>
</dbReference>
<keyword evidence="10" id="KW-0560">Oxidoreductase</keyword>
<evidence type="ECO:0000256" key="14">
    <source>
        <dbReference type="ARBA" id="ARBA00023278"/>
    </source>
</evidence>
<protein>
    <recommendedName>
        <fullName evidence="21">Hydroxyacyl-coenzyme A dehydrogenase, mitochondrial</fullName>
        <ecNumber evidence="4">1.1.1.35</ecNumber>
    </recommendedName>
    <alternativeName>
        <fullName evidence="22">Medium and short-chain L-3-hydroxyacyl-coenzyme A dehydrogenase</fullName>
    </alternativeName>
    <alternativeName>
        <fullName evidence="23">Short-chain 3-hydroxyacyl-CoA dehydrogenase</fullName>
    </alternativeName>
</protein>
<keyword evidence="9" id="KW-0007">Acetylation</keyword>
<evidence type="ECO:0000256" key="13">
    <source>
        <dbReference type="ARBA" id="ARBA00023128"/>
    </source>
</evidence>
<accession>A0A0T6AXY5</accession>
<evidence type="ECO:0000259" key="26">
    <source>
        <dbReference type="Pfam" id="PF00725"/>
    </source>
</evidence>
<dbReference type="EC" id="1.1.1.35" evidence="4"/>
<dbReference type="InterPro" id="IPR036291">
    <property type="entry name" value="NAD(P)-bd_dom_sf"/>
</dbReference>
<evidence type="ECO:0000256" key="16">
    <source>
        <dbReference type="ARBA" id="ARBA00051510"/>
    </source>
</evidence>
<evidence type="ECO:0000256" key="5">
    <source>
        <dbReference type="ARBA" id="ARBA00022782"/>
    </source>
</evidence>
<dbReference type="FunFam" id="1.10.1040.10:FF:000019">
    <property type="entry name" value="3-hydroxybutyryl-CoA dehydrogenase FadB2"/>
    <property type="match status" value="1"/>
</dbReference>
<comment type="catalytic activity">
    <reaction evidence="17">
        <text>(3S)-hydroxyhexadecanoyl-CoA + NAD(+) = 3-oxohexadecanoyl-CoA + NADH + H(+)</text>
        <dbReference type="Rhea" id="RHEA:31159"/>
        <dbReference type="ChEBI" id="CHEBI:15378"/>
        <dbReference type="ChEBI" id="CHEBI:57349"/>
        <dbReference type="ChEBI" id="CHEBI:57540"/>
        <dbReference type="ChEBI" id="CHEBI:57945"/>
        <dbReference type="ChEBI" id="CHEBI:62613"/>
    </reaction>
</comment>
<evidence type="ECO:0000256" key="18">
    <source>
        <dbReference type="ARBA" id="ARBA00052692"/>
    </source>
</evidence>